<sequence length="75" mass="8221">MALLLGLGLKAALARGCLHCHGNFSKFYSHHVKPQVLLLVQWKTAMQGLLLYILISPSFTGLEPPHLANLTLENA</sequence>
<gene>
    <name evidence="1" type="ORF">HJG59_007014</name>
</gene>
<dbReference type="GO" id="GO:0005634">
    <property type="term" value="C:nucleus"/>
    <property type="evidence" value="ECO:0007669"/>
    <property type="project" value="TreeGrafter"/>
</dbReference>
<accession>A0A7J8I8I3</accession>
<dbReference type="PANTHER" id="PTHR37357:SF1">
    <property type="entry name" value="IZUMO SPERM-EGG FUSION PROTEIN 4"/>
    <property type="match status" value="1"/>
</dbReference>
<name>A0A7J8I8I3_MOLMO</name>
<comment type="caution">
    <text evidence="1">The sequence shown here is derived from an EMBL/GenBank/DDBJ whole genome shotgun (WGS) entry which is preliminary data.</text>
</comment>
<dbReference type="FunCoup" id="A0A7J8I8I3">
    <property type="interactions" value="295"/>
</dbReference>
<keyword evidence="2" id="KW-1185">Reference proteome</keyword>
<evidence type="ECO:0000313" key="1">
    <source>
        <dbReference type="EMBL" id="KAF6480465.1"/>
    </source>
</evidence>
<dbReference type="InParanoid" id="A0A7J8I8I3"/>
<dbReference type="EMBL" id="JACASF010000004">
    <property type="protein sequence ID" value="KAF6480465.1"/>
    <property type="molecule type" value="Genomic_DNA"/>
</dbReference>
<proteinExistence type="predicted"/>
<dbReference type="AlphaFoldDB" id="A0A7J8I8I3"/>
<evidence type="ECO:0000313" key="2">
    <source>
        <dbReference type="Proteomes" id="UP000550707"/>
    </source>
</evidence>
<dbReference type="Proteomes" id="UP000550707">
    <property type="component" value="Unassembled WGS sequence"/>
</dbReference>
<organism evidence="1 2">
    <name type="scientific">Molossus molossus</name>
    <name type="common">Pallas' mastiff bat</name>
    <name type="synonym">Vespertilio molossus</name>
    <dbReference type="NCBI Taxonomy" id="27622"/>
    <lineage>
        <taxon>Eukaryota</taxon>
        <taxon>Metazoa</taxon>
        <taxon>Chordata</taxon>
        <taxon>Craniata</taxon>
        <taxon>Vertebrata</taxon>
        <taxon>Euteleostomi</taxon>
        <taxon>Mammalia</taxon>
        <taxon>Eutheria</taxon>
        <taxon>Laurasiatheria</taxon>
        <taxon>Chiroptera</taxon>
        <taxon>Yangochiroptera</taxon>
        <taxon>Molossidae</taxon>
        <taxon>Molossus</taxon>
    </lineage>
</organism>
<dbReference type="InterPro" id="IPR052868">
    <property type="entry name" value="Izumo_fusion"/>
</dbReference>
<reference evidence="1 2" key="1">
    <citation type="journal article" date="2020" name="Nature">
        <title>Six reference-quality genomes reveal evolution of bat adaptations.</title>
        <authorList>
            <person name="Jebb D."/>
            <person name="Huang Z."/>
            <person name="Pippel M."/>
            <person name="Hughes G.M."/>
            <person name="Lavrichenko K."/>
            <person name="Devanna P."/>
            <person name="Winkler S."/>
            <person name="Jermiin L.S."/>
            <person name="Skirmuntt E.C."/>
            <person name="Katzourakis A."/>
            <person name="Burkitt-Gray L."/>
            <person name="Ray D.A."/>
            <person name="Sullivan K.A.M."/>
            <person name="Roscito J.G."/>
            <person name="Kirilenko B.M."/>
            <person name="Davalos L.M."/>
            <person name="Corthals A.P."/>
            <person name="Power M.L."/>
            <person name="Jones G."/>
            <person name="Ransome R.D."/>
            <person name="Dechmann D.K.N."/>
            <person name="Locatelli A.G."/>
            <person name="Puechmaille S.J."/>
            <person name="Fedrigo O."/>
            <person name="Jarvis E.D."/>
            <person name="Hiller M."/>
            <person name="Vernes S.C."/>
            <person name="Myers E.W."/>
            <person name="Teeling E.C."/>
        </authorList>
    </citation>
    <scope>NUCLEOTIDE SEQUENCE [LARGE SCALE GENOMIC DNA]</scope>
    <source>
        <strain evidence="1">MMolMol1</strain>
        <tissue evidence="1">Muscle</tissue>
    </source>
</reference>
<dbReference type="PANTHER" id="PTHR37357">
    <property type="entry name" value="IZUMO SPERM-EGG FUSION PROTEIN 4"/>
    <property type="match status" value="1"/>
</dbReference>
<protein>
    <submittedName>
        <fullName evidence="1">IZUMO family member 4</fullName>
    </submittedName>
</protein>